<feature type="transmembrane region" description="Helical" evidence="6">
    <location>
        <begin position="20"/>
        <end position="41"/>
    </location>
</feature>
<organism evidence="9 10">
    <name type="scientific">Fibrisoma montanum</name>
    <dbReference type="NCBI Taxonomy" id="2305895"/>
    <lineage>
        <taxon>Bacteria</taxon>
        <taxon>Pseudomonadati</taxon>
        <taxon>Bacteroidota</taxon>
        <taxon>Cytophagia</taxon>
        <taxon>Cytophagales</taxon>
        <taxon>Spirosomataceae</taxon>
        <taxon>Fibrisoma</taxon>
    </lineage>
</organism>
<evidence type="ECO:0000259" key="7">
    <source>
        <dbReference type="Pfam" id="PF02687"/>
    </source>
</evidence>
<keyword evidence="2" id="KW-1003">Cell membrane</keyword>
<feature type="transmembrane region" description="Helical" evidence="6">
    <location>
        <begin position="416"/>
        <end position="439"/>
    </location>
</feature>
<comment type="caution">
    <text evidence="9">The sequence shown here is derived from an EMBL/GenBank/DDBJ whole genome shotgun (WGS) entry which is preliminary data.</text>
</comment>
<evidence type="ECO:0000313" key="10">
    <source>
        <dbReference type="Proteomes" id="UP000283523"/>
    </source>
</evidence>
<feature type="domain" description="MacB-like periplasmic core" evidence="8">
    <location>
        <begin position="20"/>
        <end position="188"/>
    </location>
</feature>
<dbReference type="InterPro" id="IPR003838">
    <property type="entry name" value="ABC3_permease_C"/>
</dbReference>
<comment type="subcellular location">
    <subcellularLocation>
        <location evidence="1">Cell membrane</location>
        <topology evidence="1">Multi-pass membrane protein</topology>
    </subcellularLocation>
</comment>
<evidence type="ECO:0000256" key="3">
    <source>
        <dbReference type="ARBA" id="ARBA00022692"/>
    </source>
</evidence>
<evidence type="ECO:0000256" key="5">
    <source>
        <dbReference type="ARBA" id="ARBA00023136"/>
    </source>
</evidence>
<feature type="domain" description="ABC3 transporter permease C-terminal" evidence="7">
    <location>
        <begin position="665"/>
        <end position="773"/>
    </location>
</feature>
<dbReference type="InterPro" id="IPR050250">
    <property type="entry name" value="Macrolide_Exporter_MacB"/>
</dbReference>
<feature type="transmembrane region" description="Helical" evidence="6">
    <location>
        <begin position="373"/>
        <end position="396"/>
    </location>
</feature>
<gene>
    <name evidence="9" type="ORF">DYU11_18035</name>
</gene>
<keyword evidence="10" id="KW-1185">Reference proteome</keyword>
<proteinExistence type="predicted"/>
<name>A0A418M5T7_9BACT</name>
<reference evidence="9 10" key="1">
    <citation type="submission" date="2018-08" db="EMBL/GenBank/DDBJ databases">
        <title>Fibrisoma montanum sp. nov., isolated from Danxia mountain soil.</title>
        <authorList>
            <person name="Huang Y."/>
        </authorList>
    </citation>
    <scope>NUCLEOTIDE SEQUENCE [LARGE SCALE GENOMIC DNA]</scope>
    <source>
        <strain evidence="9 10">HYT19</strain>
    </source>
</reference>
<feature type="transmembrane region" description="Helical" evidence="6">
    <location>
        <begin position="280"/>
        <end position="300"/>
    </location>
</feature>
<evidence type="ECO:0000256" key="6">
    <source>
        <dbReference type="SAM" id="Phobius"/>
    </source>
</evidence>
<dbReference type="Proteomes" id="UP000283523">
    <property type="component" value="Unassembled WGS sequence"/>
</dbReference>
<evidence type="ECO:0000259" key="8">
    <source>
        <dbReference type="Pfam" id="PF12704"/>
    </source>
</evidence>
<feature type="transmembrane region" description="Helical" evidence="6">
    <location>
        <begin position="716"/>
        <end position="733"/>
    </location>
</feature>
<evidence type="ECO:0000256" key="2">
    <source>
        <dbReference type="ARBA" id="ARBA00022475"/>
    </source>
</evidence>
<feature type="transmembrane region" description="Helical" evidence="6">
    <location>
        <begin position="336"/>
        <end position="361"/>
    </location>
</feature>
<dbReference type="PANTHER" id="PTHR30572">
    <property type="entry name" value="MEMBRANE COMPONENT OF TRANSPORTER-RELATED"/>
    <property type="match status" value="1"/>
</dbReference>
<dbReference type="Pfam" id="PF02687">
    <property type="entry name" value="FtsX"/>
    <property type="match status" value="2"/>
</dbReference>
<dbReference type="PROSITE" id="PS51257">
    <property type="entry name" value="PROKAR_LIPOPROTEIN"/>
    <property type="match status" value="1"/>
</dbReference>
<protein>
    <submittedName>
        <fullName evidence="9">ABC transporter permease</fullName>
    </submittedName>
</protein>
<dbReference type="AlphaFoldDB" id="A0A418M5T7"/>
<dbReference type="GO" id="GO:0005886">
    <property type="term" value="C:plasma membrane"/>
    <property type="evidence" value="ECO:0007669"/>
    <property type="project" value="UniProtKB-SubCell"/>
</dbReference>
<sequence>MLRNYLKIAWRTLRRNRLYTALTIGGLAVGLAACLLMFLYVKHEFTFDGYHSKADRIVRITTSLKTPEAPMSVASCPILLASVLRQNYPEVEAAVRFEPLSATVRYGDKLFNQPDVFYTDSDAFNAFSYEFLAGDPLGALTRPNSAVVTESFARKYVGQTNALGELFQCNKTTYRITGVIADLPSNTDLHISALLHKDFSTSTSWLGEDFPAYTFVLFRNQPNLRAFEQKLALLSQTYIQPEFKRMGAEGYAVRFQAEPLADVHFSQGKMADTPKGNRQYGYLFAFLAAFVFAIAILNYINLLTARATSRAKEVGIRKANGAVRSQLIGQFLSESLLLSLLAVSLAVGLLVVAVPYFNTLLQIRLSIHWTDGLLMAAVSILVTTVLGGLYPAFVLSGYDSANVLRGRFGHFGTGLWLRRSITVFQFTLTVAMIVGVVVIRSQMNYLQRLSLGFSSNQVLTVPLPDDSLARTLAPALANTLRQRSEITDVTLGSGLQPDAILPVGTTFFRANGKKREVTSNYFFIDERFVPLLNMKIISGRNLTNTSEADRTGGFLVNEAFVRMAGWQQAVGQAIEGFMHKGKVIGVVRNFNYRSLHSPVEPLVLIYNTFPPASLTLKLQPEHLPIVQAAWKEHYPNIPFDYSFLDESVDAQYRKDRLMMTLFDGFAVLTVLVSCLGLFGLTTYTAEQRTKEIGIRKVLGASVTSIVALLSKDTLKLVLIAIVVASPLAWYAMNQWLQDFAYKVDIAWWVFAVAGLLAISIALATVSFQSIKAALANPVTSLRTE</sequence>
<accession>A0A418M5T7</accession>
<feature type="domain" description="ABC3 transporter permease C-terminal" evidence="7">
    <location>
        <begin position="286"/>
        <end position="395"/>
    </location>
</feature>
<dbReference type="Pfam" id="PF12704">
    <property type="entry name" value="MacB_PCD"/>
    <property type="match status" value="1"/>
</dbReference>
<keyword evidence="4 6" id="KW-1133">Transmembrane helix</keyword>
<dbReference type="PANTHER" id="PTHR30572:SF18">
    <property type="entry name" value="ABC-TYPE MACROLIDE FAMILY EXPORT SYSTEM PERMEASE COMPONENT 2"/>
    <property type="match status" value="1"/>
</dbReference>
<dbReference type="InterPro" id="IPR025857">
    <property type="entry name" value="MacB_PCD"/>
</dbReference>
<dbReference type="OrthoDB" id="5933722at2"/>
<dbReference type="EMBL" id="QXED01000005">
    <property type="protein sequence ID" value="RIV21308.1"/>
    <property type="molecule type" value="Genomic_DNA"/>
</dbReference>
<dbReference type="RefSeq" id="WP_119669102.1">
    <property type="nucleotide sequence ID" value="NZ_QXED01000005.1"/>
</dbReference>
<feature type="transmembrane region" description="Helical" evidence="6">
    <location>
        <begin position="745"/>
        <end position="767"/>
    </location>
</feature>
<feature type="transmembrane region" description="Helical" evidence="6">
    <location>
        <begin position="661"/>
        <end position="680"/>
    </location>
</feature>
<evidence type="ECO:0000256" key="1">
    <source>
        <dbReference type="ARBA" id="ARBA00004651"/>
    </source>
</evidence>
<evidence type="ECO:0000256" key="4">
    <source>
        <dbReference type="ARBA" id="ARBA00022989"/>
    </source>
</evidence>
<keyword evidence="3 6" id="KW-0812">Transmembrane</keyword>
<keyword evidence="5 6" id="KW-0472">Membrane</keyword>
<evidence type="ECO:0000313" key="9">
    <source>
        <dbReference type="EMBL" id="RIV21308.1"/>
    </source>
</evidence>
<dbReference type="GO" id="GO:0022857">
    <property type="term" value="F:transmembrane transporter activity"/>
    <property type="evidence" value="ECO:0007669"/>
    <property type="project" value="TreeGrafter"/>
</dbReference>